<protein>
    <submittedName>
        <fullName evidence="1">Uncharacterized protein</fullName>
    </submittedName>
</protein>
<dbReference type="Proteomes" id="UP001597304">
    <property type="component" value="Unassembled WGS sequence"/>
</dbReference>
<dbReference type="RefSeq" id="WP_147914997.1">
    <property type="nucleotide sequence ID" value="NZ_JBHUEJ010000046.1"/>
</dbReference>
<dbReference type="EMBL" id="JBHUEJ010000046">
    <property type="protein sequence ID" value="MFD1712702.1"/>
    <property type="molecule type" value="Genomic_DNA"/>
</dbReference>
<proteinExistence type="predicted"/>
<name>A0ABW4KY12_9BURK</name>
<sequence>MRHFPPAYHRPQLDTAAIGHSRVPDYPVWVHAASTESFRTQRTLADVRRLVSSLQYSVHGTAAALRFTDAQLATMRTRIRALTVHLALADSLAAVTDDEIGFITQLEQELHL</sequence>
<evidence type="ECO:0000313" key="1">
    <source>
        <dbReference type="EMBL" id="MFD1712702.1"/>
    </source>
</evidence>
<organism evidence="1 2">
    <name type="scientific">Ottowia flava</name>
    <dbReference type="NCBI Taxonomy" id="2675430"/>
    <lineage>
        <taxon>Bacteria</taxon>
        <taxon>Pseudomonadati</taxon>
        <taxon>Pseudomonadota</taxon>
        <taxon>Betaproteobacteria</taxon>
        <taxon>Burkholderiales</taxon>
        <taxon>Comamonadaceae</taxon>
        <taxon>Ottowia</taxon>
    </lineage>
</organism>
<keyword evidence="2" id="KW-1185">Reference proteome</keyword>
<gene>
    <name evidence="1" type="ORF">ACFSF0_19060</name>
</gene>
<evidence type="ECO:0000313" key="2">
    <source>
        <dbReference type="Proteomes" id="UP001597304"/>
    </source>
</evidence>
<comment type="caution">
    <text evidence="1">The sequence shown here is derived from an EMBL/GenBank/DDBJ whole genome shotgun (WGS) entry which is preliminary data.</text>
</comment>
<reference evidence="2" key="1">
    <citation type="journal article" date="2019" name="Int. J. Syst. Evol. Microbiol.">
        <title>The Global Catalogue of Microorganisms (GCM) 10K type strain sequencing project: providing services to taxonomists for standard genome sequencing and annotation.</title>
        <authorList>
            <consortium name="The Broad Institute Genomics Platform"/>
            <consortium name="The Broad Institute Genome Sequencing Center for Infectious Disease"/>
            <person name="Wu L."/>
            <person name="Ma J."/>
        </authorList>
    </citation>
    <scope>NUCLEOTIDE SEQUENCE [LARGE SCALE GENOMIC DNA]</scope>
    <source>
        <strain evidence="2">LMG 29247</strain>
    </source>
</reference>
<accession>A0ABW4KY12</accession>